<dbReference type="CDD" id="cd00057">
    <property type="entry name" value="FA58C"/>
    <property type="match status" value="2"/>
</dbReference>
<dbReference type="InterPro" id="IPR003609">
    <property type="entry name" value="Pan_app"/>
</dbReference>
<dbReference type="CDD" id="cd01099">
    <property type="entry name" value="PAN_AP_HGF"/>
    <property type="match status" value="2"/>
</dbReference>
<dbReference type="InterPro" id="IPR008979">
    <property type="entry name" value="Galactose-bd-like_sf"/>
</dbReference>
<feature type="domain" description="F5/8 type C" evidence="3">
    <location>
        <begin position="704"/>
        <end position="848"/>
    </location>
</feature>
<dbReference type="Proteomes" id="UP001159428">
    <property type="component" value="Unassembled WGS sequence"/>
</dbReference>
<feature type="domain" description="Apple" evidence="4">
    <location>
        <begin position="518"/>
        <end position="594"/>
    </location>
</feature>
<proteinExistence type="predicted"/>
<dbReference type="SMART" id="SM00473">
    <property type="entry name" value="PAN_AP"/>
    <property type="match status" value="2"/>
</dbReference>
<name>A0AAU9VM96_9CNID</name>
<feature type="signal peptide" evidence="2">
    <location>
        <begin position="1"/>
        <end position="24"/>
    </location>
</feature>
<dbReference type="SUPFAM" id="SSF57414">
    <property type="entry name" value="Hairpin loop containing domain-like"/>
    <property type="match status" value="2"/>
</dbReference>
<dbReference type="Pfam" id="PF00024">
    <property type="entry name" value="PAN_1"/>
    <property type="match status" value="2"/>
</dbReference>
<keyword evidence="2" id="KW-0732">Signal</keyword>
<evidence type="ECO:0000256" key="2">
    <source>
        <dbReference type="SAM" id="SignalP"/>
    </source>
</evidence>
<accession>A0AAU9VM96</accession>
<keyword evidence="1" id="KW-0812">Transmembrane</keyword>
<dbReference type="PROSITE" id="PS50022">
    <property type="entry name" value="FA58C_3"/>
    <property type="match status" value="2"/>
</dbReference>
<evidence type="ECO:0008006" key="7">
    <source>
        <dbReference type="Google" id="ProtNLM"/>
    </source>
</evidence>
<dbReference type="PANTHER" id="PTHR24543:SF291">
    <property type="entry name" value="SMOKE ALARM, ISOFORM D"/>
    <property type="match status" value="1"/>
</dbReference>
<dbReference type="PROSITE" id="PS50948">
    <property type="entry name" value="PAN"/>
    <property type="match status" value="2"/>
</dbReference>
<gene>
    <name evidence="5" type="ORF">PMEA_00001131</name>
</gene>
<evidence type="ECO:0000259" key="3">
    <source>
        <dbReference type="PROSITE" id="PS50022"/>
    </source>
</evidence>
<sequence length="851" mass="97779">MTLLTSVIATSFVIIYWQVRDILSSVTECQEATYSIQNRILAGHAFTTRPSASIEVCVILCGEHPNCKSINYFRNSKTCELNNMSRVSSPEHMVVFESAMYMTNAFRVPCNYDIECERQEEICQLAVGGSKCKACMEALGMEDRRIPDSSIHASSFLHGGLRPSLVRLNSRYSWMAAYNDTKPWLQIDLGRDAVIKKIATQGRPGNYSMWVKTYTLSSRANEETDWLAYRENEDVFQGNNDQETVASHVLPQHIRARFVRFWPETWTEKYRVMRVELYGCFFHVWCVGGGLHFGPYRRNGPIAFSYQHFYGMGIKLKIRSSFIQPFLSLYCNRMHTKIYSSDQVAERTMREETKRLTSTTGDSLLTIPCLFSRKTEQFLKKSVLKCKCFTKRENERLMTIPSVFIKVSGEPIPPGILAQTQEGSMIVIGSTLSLSLSFFLLRFYFFQIRFSNFYLRLTYNPKKFISEFVQIYLQSLHVHTWVLILKITTTMLPKGVIATSFVMVFWQLRDTLSSVTQCQDATYSIPNRILTGHAFTTKPSSTMESCVMFCGQDLNCKSINFYRKAKTCELNNMSAETSPESMVDFELAMYMTNAFPIPCLYDAECKLPGEICELVEGDKKCKGKSFRRDTQMRPPPTSEIRFNQEHFHHLVSNDKRSTCKVHLQHVGTCYSCAVCGVCMCLEPCFLRIATFIKELLLPLLLKACMEALGMEDGRIPDSAISASSFVNEGTHPRLVRLNSPSGWVADHHDPKTWLQVDLGKDAVIKKIATQGKRGVYHWVKTYTLSSRANEETDWLTYKENEDIFQGNNDQETVVSHVLPQHIRARFVRFWPKTWNNRYRAMRAELYGCFLQ</sequence>
<dbReference type="PANTHER" id="PTHR24543">
    <property type="entry name" value="MULTICOPPER OXIDASE-RELATED"/>
    <property type="match status" value="1"/>
</dbReference>
<feature type="chain" id="PRO_5043549755" description="Lactadherin" evidence="2">
    <location>
        <begin position="25"/>
        <end position="851"/>
    </location>
</feature>
<dbReference type="PROSITE" id="PS01285">
    <property type="entry name" value="FA58C_1"/>
    <property type="match status" value="2"/>
</dbReference>
<feature type="transmembrane region" description="Helical" evidence="1">
    <location>
        <begin position="425"/>
        <end position="446"/>
    </location>
</feature>
<dbReference type="FunFam" id="2.60.120.260:FF:000016">
    <property type="entry name" value="Contactin-associated protein-like 4 isoform 1"/>
    <property type="match status" value="2"/>
</dbReference>
<feature type="domain" description="Apple" evidence="4">
    <location>
        <begin position="29"/>
        <end position="106"/>
    </location>
</feature>
<protein>
    <recommendedName>
        <fullName evidence="7">Lactadherin</fullName>
    </recommendedName>
</protein>
<dbReference type="PROSITE" id="PS01286">
    <property type="entry name" value="FA58C_2"/>
    <property type="match status" value="2"/>
</dbReference>
<evidence type="ECO:0000313" key="6">
    <source>
        <dbReference type="Proteomes" id="UP001159428"/>
    </source>
</evidence>
<keyword evidence="6" id="KW-1185">Reference proteome</keyword>
<organism evidence="5 6">
    <name type="scientific">Pocillopora meandrina</name>
    <dbReference type="NCBI Taxonomy" id="46732"/>
    <lineage>
        <taxon>Eukaryota</taxon>
        <taxon>Metazoa</taxon>
        <taxon>Cnidaria</taxon>
        <taxon>Anthozoa</taxon>
        <taxon>Hexacorallia</taxon>
        <taxon>Scleractinia</taxon>
        <taxon>Astrocoeniina</taxon>
        <taxon>Pocilloporidae</taxon>
        <taxon>Pocillopora</taxon>
    </lineage>
</organism>
<dbReference type="Gene3D" id="3.50.4.10">
    <property type="entry name" value="Hepatocyte Growth Factor"/>
    <property type="match status" value="2"/>
</dbReference>
<feature type="domain" description="F5/8 type C" evidence="3">
    <location>
        <begin position="135"/>
        <end position="280"/>
    </location>
</feature>
<reference evidence="5 6" key="1">
    <citation type="submission" date="2022-05" db="EMBL/GenBank/DDBJ databases">
        <authorList>
            <consortium name="Genoscope - CEA"/>
            <person name="William W."/>
        </authorList>
    </citation>
    <scope>NUCLEOTIDE SEQUENCE [LARGE SCALE GENOMIC DNA]</scope>
</reference>
<dbReference type="SUPFAM" id="SSF49785">
    <property type="entry name" value="Galactose-binding domain-like"/>
    <property type="match status" value="2"/>
</dbReference>
<evidence type="ECO:0000259" key="4">
    <source>
        <dbReference type="PROSITE" id="PS50948"/>
    </source>
</evidence>
<dbReference type="Pfam" id="PF00754">
    <property type="entry name" value="F5_F8_type_C"/>
    <property type="match status" value="2"/>
</dbReference>
<keyword evidence="1" id="KW-1133">Transmembrane helix</keyword>
<dbReference type="EMBL" id="CALNXJ010000001">
    <property type="protein sequence ID" value="CAH3031133.1"/>
    <property type="molecule type" value="Genomic_DNA"/>
</dbReference>
<dbReference type="Gene3D" id="2.60.120.260">
    <property type="entry name" value="Galactose-binding domain-like"/>
    <property type="match status" value="2"/>
</dbReference>
<dbReference type="InterPro" id="IPR000421">
    <property type="entry name" value="FA58C"/>
</dbReference>
<evidence type="ECO:0000313" key="5">
    <source>
        <dbReference type="EMBL" id="CAH3031133.1"/>
    </source>
</evidence>
<evidence type="ECO:0000256" key="1">
    <source>
        <dbReference type="SAM" id="Phobius"/>
    </source>
</evidence>
<dbReference type="SMART" id="SM00231">
    <property type="entry name" value="FA58C"/>
    <property type="match status" value="2"/>
</dbReference>
<keyword evidence="1" id="KW-0472">Membrane</keyword>
<comment type="caution">
    <text evidence="5">The sequence shown here is derived from an EMBL/GenBank/DDBJ whole genome shotgun (WGS) entry which is preliminary data.</text>
</comment>
<dbReference type="AlphaFoldDB" id="A0AAU9VM96"/>